<feature type="domain" description="Response regulatory" evidence="2">
    <location>
        <begin position="6"/>
        <end position="131"/>
    </location>
</feature>
<evidence type="ECO:0000313" key="3">
    <source>
        <dbReference type="EMBL" id="QHT66252.1"/>
    </source>
</evidence>
<protein>
    <submittedName>
        <fullName evidence="3">Response regulator</fullName>
    </submittedName>
</protein>
<name>A0A6C0GES7_9BACT</name>
<gene>
    <name evidence="3" type="ORF">GXP67_06055</name>
</gene>
<dbReference type="Gene3D" id="3.40.50.2300">
    <property type="match status" value="1"/>
</dbReference>
<reference evidence="3 4" key="1">
    <citation type="submission" date="2020-01" db="EMBL/GenBank/DDBJ databases">
        <authorList>
            <person name="Kim M.K."/>
        </authorList>
    </citation>
    <scope>NUCLEOTIDE SEQUENCE [LARGE SCALE GENOMIC DNA]</scope>
    <source>
        <strain evidence="3 4">172606-1</strain>
    </source>
</reference>
<dbReference type="SMART" id="SM00448">
    <property type="entry name" value="REC"/>
    <property type="match status" value="1"/>
</dbReference>
<dbReference type="InterPro" id="IPR052893">
    <property type="entry name" value="TCS_response_regulator"/>
</dbReference>
<feature type="modified residue" description="4-aspartylphosphate" evidence="1">
    <location>
        <position position="62"/>
    </location>
</feature>
<organism evidence="3 4">
    <name type="scientific">Rhodocytophaga rosea</name>
    <dbReference type="NCBI Taxonomy" id="2704465"/>
    <lineage>
        <taxon>Bacteria</taxon>
        <taxon>Pseudomonadati</taxon>
        <taxon>Bacteroidota</taxon>
        <taxon>Cytophagia</taxon>
        <taxon>Cytophagales</taxon>
        <taxon>Rhodocytophagaceae</taxon>
        <taxon>Rhodocytophaga</taxon>
    </lineage>
</organism>
<dbReference type="PANTHER" id="PTHR44520:SF2">
    <property type="entry name" value="RESPONSE REGULATOR RCP1"/>
    <property type="match status" value="1"/>
</dbReference>
<dbReference type="PROSITE" id="PS50110">
    <property type="entry name" value="RESPONSE_REGULATORY"/>
    <property type="match status" value="1"/>
</dbReference>
<proteinExistence type="predicted"/>
<dbReference type="KEGG" id="rhoz:GXP67_06055"/>
<dbReference type="InterPro" id="IPR011006">
    <property type="entry name" value="CheY-like_superfamily"/>
</dbReference>
<dbReference type="Pfam" id="PF00072">
    <property type="entry name" value="Response_reg"/>
    <property type="match status" value="1"/>
</dbReference>
<accession>A0A6C0GES7</accession>
<dbReference type="InterPro" id="IPR001789">
    <property type="entry name" value="Sig_transdc_resp-reg_receiver"/>
</dbReference>
<dbReference type="PANTHER" id="PTHR44520">
    <property type="entry name" value="RESPONSE REGULATOR RCP1-RELATED"/>
    <property type="match status" value="1"/>
</dbReference>
<keyword evidence="4" id="KW-1185">Reference proteome</keyword>
<keyword evidence="1" id="KW-0597">Phosphoprotein</keyword>
<dbReference type="GO" id="GO:0000160">
    <property type="term" value="P:phosphorelay signal transduction system"/>
    <property type="evidence" value="ECO:0007669"/>
    <property type="project" value="InterPro"/>
</dbReference>
<evidence type="ECO:0000256" key="1">
    <source>
        <dbReference type="PROSITE-ProRule" id="PRU00169"/>
    </source>
</evidence>
<evidence type="ECO:0000313" key="4">
    <source>
        <dbReference type="Proteomes" id="UP000480178"/>
    </source>
</evidence>
<sequence>MNKLSCILLVDDDNITNFANQMLIEDMEITEQVLVAFNGLEAIELIKKQCEVDCCPELILLDINMPVMNGFEFLETYKELEFVHKQSVVILMLTTSLNPKDVEQMKEEPIKGFLTKPLTEIMIRDLLRKHFNRDLS</sequence>
<dbReference type="RefSeq" id="WP_162442316.1">
    <property type="nucleotide sequence ID" value="NZ_CP048222.1"/>
</dbReference>
<dbReference type="SUPFAM" id="SSF52172">
    <property type="entry name" value="CheY-like"/>
    <property type="match status" value="1"/>
</dbReference>
<evidence type="ECO:0000259" key="2">
    <source>
        <dbReference type="PROSITE" id="PS50110"/>
    </source>
</evidence>
<dbReference type="Proteomes" id="UP000480178">
    <property type="component" value="Chromosome"/>
</dbReference>
<dbReference type="AlphaFoldDB" id="A0A6C0GES7"/>
<dbReference type="EMBL" id="CP048222">
    <property type="protein sequence ID" value="QHT66252.1"/>
    <property type="molecule type" value="Genomic_DNA"/>
</dbReference>